<dbReference type="InterPro" id="IPR000192">
    <property type="entry name" value="Aminotrans_V_dom"/>
</dbReference>
<dbReference type="GO" id="GO:0046872">
    <property type="term" value="F:metal ion binding"/>
    <property type="evidence" value="ECO:0007669"/>
    <property type="project" value="UniProtKB-KW"/>
</dbReference>
<keyword evidence="8" id="KW-0408">Iron</keyword>
<dbReference type="Proteomes" id="UP000186308">
    <property type="component" value="Unassembled WGS sequence"/>
</dbReference>
<evidence type="ECO:0000256" key="4">
    <source>
        <dbReference type="ARBA" id="ARBA00013558"/>
    </source>
</evidence>
<sequence>MSASNEADPLYLDANATEPLRPAARAALIGALDILGNPASIHAEGRTARRGLESARTIIAARFGARPQDVVFCSGATEANAMAIHAFGATRPIVIGATEHDAVRAAAPAAAIMPVDAAGLADLAWLEAELTARPGALVCVMAANNETGVLSPIAPIAALCAAHGALLHVDAVQAAGRISIDYLALGATSVAISAHKLGGPKGVGALILAPGVAAGLPALIAGGGQEKGRRGGTPALPAIAGFAAAITAADPAEGPRQTRLRDAIEAGAREYGAIVIGAGAPRLPNTTCLALPGLTAETQVIALDLERISVSAGSACSSGKVARSHVLTAMGLHDLAGCAIRVSLPWNAPEDAPARFLAAYRRLAARALRKRGGFSNSPEAYIPSLV</sequence>
<dbReference type="OrthoDB" id="9808002at2"/>
<protein>
    <recommendedName>
        <fullName evidence="4">Cysteine desulfurase</fullName>
    </recommendedName>
</protein>
<evidence type="ECO:0000256" key="1">
    <source>
        <dbReference type="ARBA" id="ARBA00001933"/>
    </source>
</evidence>
<comment type="cofactor">
    <cofactor evidence="1">
        <name>pyridoxal 5'-phosphate</name>
        <dbReference type="ChEBI" id="CHEBI:597326"/>
    </cofactor>
</comment>
<dbReference type="Gene3D" id="3.90.1150.10">
    <property type="entry name" value="Aspartate Aminotransferase, domain 1"/>
    <property type="match status" value="1"/>
</dbReference>
<evidence type="ECO:0000313" key="13">
    <source>
        <dbReference type="Proteomes" id="UP000186308"/>
    </source>
</evidence>
<dbReference type="AlphaFoldDB" id="A0A8G2CJH1"/>
<evidence type="ECO:0000256" key="6">
    <source>
        <dbReference type="ARBA" id="ARBA00022723"/>
    </source>
</evidence>
<keyword evidence="7" id="KW-0663">Pyridoxal phosphate</keyword>
<proteinExistence type="inferred from homology"/>
<dbReference type="InterPro" id="IPR016454">
    <property type="entry name" value="Cysteine_dSase"/>
</dbReference>
<evidence type="ECO:0000256" key="7">
    <source>
        <dbReference type="ARBA" id="ARBA00022898"/>
    </source>
</evidence>
<dbReference type="EMBL" id="FTNE01000005">
    <property type="protein sequence ID" value="SIQ51056.1"/>
    <property type="molecule type" value="Genomic_DNA"/>
</dbReference>
<evidence type="ECO:0000259" key="11">
    <source>
        <dbReference type="Pfam" id="PF00266"/>
    </source>
</evidence>
<dbReference type="RefSeq" id="WP_051657238.1">
    <property type="nucleotide sequence ID" value="NZ_FTNE01000005.1"/>
</dbReference>
<evidence type="ECO:0000256" key="2">
    <source>
        <dbReference type="ARBA" id="ARBA00003120"/>
    </source>
</evidence>
<evidence type="ECO:0000256" key="5">
    <source>
        <dbReference type="ARBA" id="ARBA00022679"/>
    </source>
</evidence>
<keyword evidence="5" id="KW-0808">Transferase</keyword>
<evidence type="ECO:0000256" key="10">
    <source>
        <dbReference type="ARBA" id="ARBA00050776"/>
    </source>
</evidence>
<dbReference type="PANTHER" id="PTHR11601:SF34">
    <property type="entry name" value="CYSTEINE DESULFURASE"/>
    <property type="match status" value="1"/>
</dbReference>
<dbReference type="GO" id="GO:0051536">
    <property type="term" value="F:iron-sulfur cluster binding"/>
    <property type="evidence" value="ECO:0007669"/>
    <property type="project" value="UniProtKB-KW"/>
</dbReference>
<dbReference type="PIRSF" id="PIRSF005572">
    <property type="entry name" value="NifS"/>
    <property type="match status" value="1"/>
</dbReference>
<dbReference type="InterPro" id="IPR015421">
    <property type="entry name" value="PyrdxlP-dep_Trfase_major"/>
</dbReference>
<keyword evidence="6" id="KW-0479">Metal-binding</keyword>
<keyword evidence="13" id="KW-1185">Reference proteome</keyword>
<evidence type="ECO:0000313" key="12">
    <source>
        <dbReference type="EMBL" id="SIQ51056.1"/>
    </source>
</evidence>
<dbReference type="SUPFAM" id="SSF53383">
    <property type="entry name" value="PLP-dependent transferases"/>
    <property type="match status" value="1"/>
</dbReference>
<dbReference type="InterPro" id="IPR015422">
    <property type="entry name" value="PyrdxlP-dep_Trfase_small"/>
</dbReference>
<accession>A0A8G2CJH1</accession>
<comment type="function">
    <text evidence="2">Catalyzes the removal of elemental sulfur atoms from cysteine to produce alanine. Seems to participate in the biosynthesis of the nitrogenase metalloclusters by providing the inorganic sulfur required for the Fe-S core formation.</text>
</comment>
<comment type="caution">
    <text evidence="12">The sequence shown here is derived from an EMBL/GenBank/DDBJ whole genome shotgun (WGS) entry which is preliminary data.</text>
</comment>
<dbReference type="PANTHER" id="PTHR11601">
    <property type="entry name" value="CYSTEINE DESULFURYLASE FAMILY MEMBER"/>
    <property type="match status" value="1"/>
</dbReference>
<dbReference type="InterPro" id="IPR015424">
    <property type="entry name" value="PyrdxlP-dep_Trfase"/>
</dbReference>
<evidence type="ECO:0000256" key="3">
    <source>
        <dbReference type="ARBA" id="ARBA00006490"/>
    </source>
</evidence>
<evidence type="ECO:0000256" key="8">
    <source>
        <dbReference type="ARBA" id="ARBA00023004"/>
    </source>
</evidence>
<keyword evidence="9" id="KW-0411">Iron-sulfur</keyword>
<organism evidence="12 13">
    <name type="scientific">Acidiphilium rubrum</name>
    <dbReference type="NCBI Taxonomy" id="526"/>
    <lineage>
        <taxon>Bacteria</taxon>
        <taxon>Pseudomonadati</taxon>
        <taxon>Pseudomonadota</taxon>
        <taxon>Alphaproteobacteria</taxon>
        <taxon>Acetobacterales</taxon>
        <taxon>Acidocellaceae</taxon>
        <taxon>Acidiphilium</taxon>
    </lineage>
</organism>
<reference evidence="12 13" key="1">
    <citation type="submission" date="2017-01" db="EMBL/GenBank/DDBJ databases">
        <authorList>
            <person name="Varghese N."/>
            <person name="Submissions S."/>
        </authorList>
    </citation>
    <scope>NUCLEOTIDE SEQUENCE [LARGE SCALE GENOMIC DNA]</scope>
    <source>
        <strain evidence="12 13">ATCC 35905</strain>
    </source>
</reference>
<dbReference type="GO" id="GO:0031071">
    <property type="term" value="F:cysteine desulfurase activity"/>
    <property type="evidence" value="ECO:0007669"/>
    <property type="project" value="UniProtKB-EC"/>
</dbReference>
<dbReference type="Pfam" id="PF00266">
    <property type="entry name" value="Aminotran_5"/>
    <property type="match status" value="1"/>
</dbReference>
<gene>
    <name evidence="12" type="ORF">SAMN05421828_105166</name>
</gene>
<feature type="domain" description="Aminotransferase class V" evidence="11">
    <location>
        <begin position="11"/>
        <end position="345"/>
    </location>
</feature>
<evidence type="ECO:0000256" key="9">
    <source>
        <dbReference type="ARBA" id="ARBA00023014"/>
    </source>
</evidence>
<comment type="catalytic activity">
    <reaction evidence="10">
        <text>(sulfur carrier)-H + L-cysteine = (sulfur carrier)-SH + L-alanine</text>
        <dbReference type="Rhea" id="RHEA:43892"/>
        <dbReference type="Rhea" id="RHEA-COMP:14737"/>
        <dbReference type="Rhea" id="RHEA-COMP:14739"/>
        <dbReference type="ChEBI" id="CHEBI:29917"/>
        <dbReference type="ChEBI" id="CHEBI:35235"/>
        <dbReference type="ChEBI" id="CHEBI:57972"/>
        <dbReference type="ChEBI" id="CHEBI:64428"/>
        <dbReference type="EC" id="2.8.1.7"/>
    </reaction>
</comment>
<comment type="similarity">
    <text evidence="3">Belongs to the class-V pyridoxal-phosphate-dependent aminotransferase family. NifS/IscS subfamily.</text>
</comment>
<dbReference type="Gene3D" id="3.40.640.10">
    <property type="entry name" value="Type I PLP-dependent aspartate aminotransferase-like (Major domain)"/>
    <property type="match status" value="1"/>
</dbReference>
<name>A0A8G2CJH1_ACIRU</name>
<dbReference type="Gene3D" id="1.10.260.50">
    <property type="match status" value="1"/>
</dbReference>